<feature type="transmembrane region" description="Helical" evidence="8">
    <location>
        <begin position="561"/>
        <end position="579"/>
    </location>
</feature>
<organism evidence="9 10">
    <name type="scientific">Paraburkholderia tropica</name>
    <dbReference type="NCBI Taxonomy" id="92647"/>
    <lineage>
        <taxon>Bacteria</taxon>
        <taxon>Pseudomonadati</taxon>
        <taxon>Pseudomonadota</taxon>
        <taxon>Betaproteobacteria</taxon>
        <taxon>Burkholderiales</taxon>
        <taxon>Burkholderiaceae</taxon>
        <taxon>Paraburkholderia</taxon>
    </lineage>
</organism>
<reference evidence="9 10" key="1">
    <citation type="submission" date="2018-05" db="EMBL/GenBank/DDBJ databases">
        <title>Genomic Encyclopedia of Type Strains, Phase IV (KMG-V): Genome sequencing to study the core and pangenomes of soil and plant-associated prokaryotes.</title>
        <authorList>
            <person name="Whitman W."/>
        </authorList>
    </citation>
    <scope>NUCLEOTIDE SEQUENCE [LARGE SCALE GENOMIC DNA]</scope>
    <source>
        <strain evidence="9 10">SIr-6563</strain>
    </source>
</reference>
<feature type="transmembrane region" description="Helical" evidence="8">
    <location>
        <begin position="135"/>
        <end position="153"/>
    </location>
</feature>
<feature type="transmembrane region" description="Helical" evidence="8">
    <location>
        <begin position="250"/>
        <end position="280"/>
    </location>
</feature>
<dbReference type="InterPro" id="IPR037294">
    <property type="entry name" value="ABC_BtuC-like"/>
</dbReference>
<evidence type="ECO:0000256" key="5">
    <source>
        <dbReference type="ARBA" id="ARBA00022692"/>
    </source>
</evidence>
<comment type="similarity">
    <text evidence="2">Belongs to the binding-protein-dependent transport system permease family. FecCD subfamily.</text>
</comment>
<dbReference type="CDD" id="cd06550">
    <property type="entry name" value="TM_ABC_iron-siderophores_like"/>
    <property type="match status" value="2"/>
</dbReference>
<dbReference type="Proteomes" id="UP000247515">
    <property type="component" value="Unassembled WGS sequence"/>
</dbReference>
<evidence type="ECO:0000256" key="7">
    <source>
        <dbReference type="ARBA" id="ARBA00023136"/>
    </source>
</evidence>
<feature type="transmembrane region" description="Helical" evidence="8">
    <location>
        <begin position="585"/>
        <end position="615"/>
    </location>
</feature>
<dbReference type="PROSITE" id="PS51257">
    <property type="entry name" value="PROKAR_LIPOPROTEIN"/>
    <property type="match status" value="1"/>
</dbReference>
<feature type="transmembrane region" description="Helical" evidence="8">
    <location>
        <begin position="362"/>
        <end position="384"/>
    </location>
</feature>
<comment type="caution">
    <text evidence="9">The sequence shown here is derived from an EMBL/GenBank/DDBJ whole genome shotgun (WGS) entry which is preliminary data.</text>
</comment>
<feature type="transmembrane region" description="Helical" evidence="8">
    <location>
        <begin position="319"/>
        <end position="342"/>
    </location>
</feature>
<evidence type="ECO:0000256" key="3">
    <source>
        <dbReference type="ARBA" id="ARBA00022448"/>
    </source>
</evidence>
<evidence type="ECO:0000256" key="8">
    <source>
        <dbReference type="SAM" id="Phobius"/>
    </source>
</evidence>
<dbReference type="SUPFAM" id="SSF81345">
    <property type="entry name" value="ABC transporter involved in vitamin B12 uptake, BtuC"/>
    <property type="match status" value="2"/>
</dbReference>
<dbReference type="RefSeq" id="WP_258365479.1">
    <property type="nucleotide sequence ID" value="NZ_QJJV01000007.1"/>
</dbReference>
<dbReference type="NCBIfam" id="NF007866">
    <property type="entry name" value="PRK10577.1-2"/>
    <property type="match status" value="1"/>
</dbReference>
<name>A0ABX5MQ57_9BURK</name>
<keyword evidence="10" id="KW-1185">Reference proteome</keyword>
<feature type="transmembrane region" description="Helical" evidence="8">
    <location>
        <begin position="292"/>
        <end position="313"/>
    </location>
</feature>
<feature type="transmembrane region" description="Helical" evidence="8">
    <location>
        <begin position="404"/>
        <end position="428"/>
    </location>
</feature>
<dbReference type="PANTHER" id="PTHR30472">
    <property type="entry name" value="FERRIC ENTEROBACTIN TRANSPORT SYSTEM PERMEASE PROTEIN"/>
    <property type="match status" value="1"/>
</dbReference>
<accession>A0ABX5MQ57</accession>
<dbReference type="Gene3D" id="1.10.3470.10">
    <property type="entry name" value="ABC transporter involved in vitamin B12 uptake, BtuC"/>
    <property type="match status" value="2"/>
</dbReference>
<dbReference type="EMBL" id="QJJV01000007">
    <property type="protein sequence ID" value="PXX16897.1"/>
    <property type="molecule type" value="Genomic_DNA"/>
</dbReference>
<feature type="transmembrane region" description="Helical" evidence="8">
    <location>
        <begin position="440"/>
        <end position="459"/>
    </location>
</feature>
<evidence type="ECO:0000256" key="4">
    <source>
        <dbReference type="ARBA" id="ARBA00022475"/>
    </source>
</evidence>
<keyword evidence="4" id="KW-1003">Cell membrane</keyword>
<evidence type="ECO:0000256" key="1">
    <source>
        <dbReference type="ARBA" id="ARBA00004651"/>
    </source>
</evidence>
<comment type="subcellular location">
    <subcellularLocation>
        <location evidence="1">Cell membrane</location>
        <topology evidence="1">Multi-pass membrane protein</topology>
    </subcellularLocation>
</comment>
<feature type="transmembrane region" description="Helical" evidence="8">
    <location>
        <begin position="159"/>
        <end position="184"/>
    </location>
</feature>
<keyword evidence="3" id="KW-0813">Transport</keyword>
<feature type="transmembrane region" description="Helical" evidence="8">
    <location>
        <begin position="109"/>
        <end position="128"/>
    </location>
</feature>
<protein>
    <submittedName>
        <fullName evidence="9">Iron complex transport system permease protein</fullName>
    </submittedName>
</protein>
<evidence type="ECO:0000256" key="2">
    <source>
        <dbReference type="ARBA" id="ARBA00007935"/>
    </source>
</evidence>
<feature type="transmembrane region" description="Helical" evidence="8">
    <location>
        <begin position="654"/>
        <end position="674"/>
    </location>
</feature>
<feature type="transmembrane region" description="Helical" evidence="8">
    <location>
        <begin position="627"/>
        <end position="648"/>
    </location>
</feature>
<feature type="transmembrane region" description="Helical" evidence="8">
    <location>
        <begin position="205"/>
        <end position="224"/>
    </location>
</feature>
<evidence type="ECO:0000313" key="9">
    <source>
        <dbReference type="EMBL" id="PXX16897.1"/>
    </source>
</evidence>
<gene>
    <name evidence="9" type="ORF">C7400_107106</name>
</gene>
<dbReference type="Pfam" id="PF01032">
    <property type="entry name" value="FecCD"/>
    <property type="match status" value="2"/>
</dbReference>
<sequence>MRNLARRPFLERAALPRDWRWPLVGALFALAACLAAADVHRVLAGAPFWSALTLPASISAQDIGAVLVHDSLLPRIAMTLLCGAALGLAGTLMQQVLRNPLAEPMTLGVFPGAYLALSIATIWMPGWLALGRDTLALAGGAIAMLAVFALAWAQGMSPLGVILGGMVVNLYCGAISLAISVVHFDRLAGLQIWGGGALDQSGWQAALHLTVRLALCLVGAVLLYRPLSLFDAGDATVRNLGVAVGWMRGAALFVAVALTAFVVAEVGVIGFIGLAAPLLARLAGARRLRDRLVWAPLTGAALLWLTDEIVRFAARADVFAAHLIATGSVTALVGVPLLIALLPRLRTRPDTHAPHAPHHNSLAPRALPLLWAMLLPLVCVLSLMVSRSADGWSIATRAHIDALLFWRVPHLVAALAAGSLLATAGTLLQRMTANPMASPDLLGVGSGGMFGMVVVLFLSQRIVPAALFAGCVAGAFATLLLLLWFGRRARFAPERLLLVGISISALFQAVVGALMSSGDPRAGVLVDLLIGSTYYVAPGIAWSMAALALLALAVAPLTARWLGTLALGADAAASLGVPVGRARFALLLLAALATAAATVVVGPLSFVGLIAPHIARFSGTRRPMPQLYLAATLGALLMVSADWLGRQIAFPQEVAAGLVATLLGGPWLVALVVMRGRRST</sequence>
<keyword evidence="5 8" id="KW-0812">Transmembrane</keyword>
<dbReference type="InterPro" id="IPR000522">
    <property type="entry name" value="ABC_transptr_permease_BtuC"/>
</dbReference>
<keyword evidence="7 8" id="KW-0472">Membrane</keyword>
<dbReference type="PANTHER" id="PTHR30472:SF37">
    <property type="entry name" value="FE(3+) DICITRATE TRANSPORT SYSTEM PERMEASE PROTEIN FECD-RELATED"/>
    <property type="match status" value="1"/>
</dbReference>
<evidence type="ECO:0000256" key="6">
    <source>
        <dbReference type="ARBA" id="ARBA00022989"/>
    </source>
</evidence>
<feature type="transmembrane region" description="Helical" evidence="8">
    <location>
        <begin position="76"/>
        <end position="97"/>
    </location>
</feature>
<feature type="transmembrane region" description="Helical" evidence="8">
    <location>
        <begin position="496"/>
        <end position="515"/>
    </location>
</feature>
<evidence type="ECO:0000313" key="10">
    <source>
        <dbReference type="Proteomes" id="UP000247515"/>
    </source>
</evidence>
<feature type="transmembrane region" description="Helical" evidence="8">
    <location>
        <begin position="465"/>
        <end position="484"/>
    </location>
</feature>
<feature type="transmembrane region" description="Helical" evidence="8">
    <location>
        <begin position="535"/>
        <end position="554"/>
    </location>
</feature>
<proteinExistence type="inferred from homology"/>
<keyword evidence="6 8" id="KW-1133">Transmembrane helix</keyword>